<gene>
    <name evidence="2" type="ORF">ACH5RR_026138</name>
</gene>
<feature type="transmembrane region" description="Helical" evidence="1">
    <location>
        <begin position="33"/>
        <end position="54"/>
    </location>
</feature>
<evidence type="ECO:0000256" key="1">
    <source>
        <dbReference type="SAM" id="Phobius"/>
    </source>
</evidence>
<dbReference type="EMBL" id="JBJUIK010000011">
    <property type="protein sequence ID" value="KAL3513421.1"/>
    <property type="molecule type" value="Genomic_DNA"/>
</dbReference>
<organism evidence="2 3">
    <name type="scientific">Cinchona calisaya</name>
    <dbReference type="NCBI Taxonomy" id="153742"/>
    <lineage>
        <taxon>Eukaryota</taxon>
        <taxon>Viridiplantae</taxon>
        <taxon>Streptophyta</taxon>
        <taxon>Embryophyta</taxon>
        <taxon>Tracheophyta</taxon>
        <taxon>Spermatophyta</taxon>
        <taxon>Magnoliopsida</taxon>
        <taxon>eudicotyledons</taxon>
        <taxon>Gunneridae</taxon>
        <taxon>Pentapetalae</taxon>
        <taxon>asterids</taxon>
        <taxon>lamiids</taxon>
        <taxon>Gentianales</taxon>
        <taxon>Rubiaceae</taxon>
        <taxon>Cinchonoideae</taxon>
        <taxon>Cinchoneae</taxon>
        <taxon>Cinchona</taxon>
    </lineage>
</organism>
<name>A0ABD2Z1Z2_9GENT</name>
<sequence length="101" mass="10773">MSMAIASIKKPSDFIKHNVDNTSLGNLGLKLRIVAFSTWVGIWGFIGIVTIISFKEGVAATIEIRPLPRHGFLLNRAGAASRELVGDDVVGGGKGKCDHRG</sequence>
<comment type="caution">
    <text evidence="2">The sequence shown here is derived from an EMBL/GenBank/DDBJ whole genome shotgun (WGS) entry which is preliminary data.</text>
</comment>
<protein>
    <submittedName>
        <fullName evidence="2">Uncharacterized protein</fullName>
    </submittedName>
</protein>
<dbReference type="AlphaFoldDB" id="A0ABD2Z1Z2"/>
<reference evidence="2 3" key="1">
    <citation type="submission" date="2024-11" db="EMBL/GenBank/DDBJ databases">
        <title>A near-complete genome assembly of Cinchona calisaya.</title>
        <authorList>
            <person name="Lian D.C."/>
            <person name="Zhao X.W."/>
            <person name="Wei L."/>
        </authorList>
    </citation>
    <scope>NUCLEOTIDE SEQUENCE [LARGE SCALE GENOMIC DNA]</scope>
    <source>
        <tissue evidence="2">Nenye</tissue>
    </source>
</reference>
<keyword evidence="3" id="KW-1185">Reference proteome</keyword>
<evidence type="ECO:0000313" key="3">
    <source>
        <dbReference type="Proteomes" id="UP001630127"/>
    </source>
</evidence>
<dbReference type="Proteomes" id="UP001630127">
    <property type="component" value="Unassembled WGS sequence"/>
</dbReference>
<keyword evidence="1" id="KW-0812">Transmembrane</keyword>
<keyword evidence="1" id="KW-1133">Transmembrane helix</keyword>
<accession>A0ABD2Z1Z2</accession>
<keyword evidence="1" id="KW-0472">Membrane</keyword>
<evidence type="ECO:0000313" key="2">
    <source>
        <dbReference type="EMBL" id="KAL3513421.1"/>
    </source>
</evidence>
<proteinExistence type="predicted"/>